<evidence type="ECO:0000313" key="2">
    <source>
        <dbReference type="Proteomes" id="UP000199365"/>
    </source>
</evidence>
<organism evidence="1 2">
    <name type="scientific">Paraburkholderia tuberum</name>
    <dbReference type="NCBI Taxonomy" id="157910"/>
    <lineage>
        <taxon>Bacteria</taxon>
        <taxon>Pseudomonadati</taxon>
        <taxon>Pseudomonadota</taxon>
        <taxon>Betaproteobacteria</taxon>
        <taxon>Burkholderiales</taxon>
        <taxon>Burkholderiaceae</taxon>
        <taxon>Paraburkholderia</taxon>
    </lineage>
</organism>
<reference evidence="2" key="1">
    <citation type="submission" date="2016-10" db="EMBL/GenBank/DDBJ databases">
        <authorList>
            <person name="Varghese N."/>
            <person name="Submissions S."/>
        </authorList>
    </citation>
    <scope>NUCLEOTIDE SEQUENCE [LARGE SCALE GENOMIC DNA]</scope>
    <source>
        <strain evidence="2">DUS833</strain>
    </source>
</reference>
<keyword evidence="2" id="KW-1185">Reference proteome</keyword>
<sequence>MERNDLLKWIRCDGADIVDRFLPPGAQGELDSLIHDRRHEIDAGAFLMFMSIRALLCERGMESCDSDREAGQIMAMLST</sequence>
<dbReference type="RefSeq" id="WP_090808907.1">
    <property type="nucleotide sequence ID" value="NZ_FNKX01000002.1"/>
</dbReference>
<name>A0A1H1JUK4_9BURK</name>
<dbReference type="Proteomes" id="UP000199365">
    <property type="component" value="Unassembled WGS sequence"/>
</dbReference>
<evidence type="ECO:0000313" key="1">
    <source>
        <dbReference type="EMBL" id="SDR53656.1"/>
    </source>
</evidence>
<dbReference type="AlphaFoldDB" id="A0A1H1JUK4"/>
<protein>
    <submittedName>
        <fullName evidence="1">Uncharacterized protein</fullName>
    </submittedName>
</protein>
<gene>
    <name evidence="1" type="ORF">SAMN05445850_5736</name>
</gene>
<proteinExistence type="predicted"/>
<accession>A0A1H1JUK4</accession>
<dbReference type="EMBL" id="FNKX01000002">
    <property type="protein sequence ID" value="SDR53656.1"/>
    <property type="molecule type" value="Genomic_DNA"/>
</dbReference>